<dbReference type="InterPro" id="IPR036909">
    <property type="entry name" value="Cyt_c-like_dom_sf"/>
</dbReference>
<dbReference type="AlphaFoldDB" id="A0A254TJL1"/>
<reference evidence="9 10" key="1">
    <citation type="submission" date="2016-02" db="EMBL/GenBank/DDBJ databases">
        <authorList>
            <person name="Wen L."/>
            <person name="He K."/>
            <person name="Yang H."/>
        </authorList>
    </citation>
    <scope>NUCLEOTIDE SEQUENCE [LARGE SCALE GENOMIC DNA]</scope>
    <source>
        <strain evidence="9 10">TSA40</strain>
    </source>
</reference>
<dbReference type="PANTHER" id="PTHR40942">
    <property type="match status" value="1"/>
</dbReference>
<keyword evidence="10" id="KW-1185">Reference proteome</keyword>
<evidence type="ECO:0000256" key="2">
    <source>
        <dbReference type="ARBA" id="ARBA00022617"/>
    </source>
</evidence>
<dbReference type="GO" id="GO:0020037">
    <property type="term" value="F:heme binding"/>
    <property type="evidence" value="ECO:0007669"/>
    <property type="project" value="InterPro"/>
</dbReference>
<keyword evidence="5 6" id="KW-0408">Iron</keyword>
<sequence>MKLSFVGTAVAAGLLVIAGQSFAADGKAVYDATCAACHGTGAAGAPKLGDKAAWGPRIAQGNAALNAAALKGKGVMPAKGGNSGLSDADVTAAVAYMVGASK</sequence>
<comment type="caution">
    <text evidence="9">The sequence shown here is derived from an EMBL/GenBank/DDBJ whole genome shotgun (WGS) entry which is preliminary data.</text>
</comment>
<dbReference type="Pfam" id="PF13442">
    <property type="entry name" value="Cytochrome_CBB3"/>
    <property type="match status" value="1"/>
</dbReference>
<feature type="signal peptide" evidence="7">
    <location>
        <begin position="1"/>
        <end position="23"/>
    </location>
</feature>
<organism evidence="9 10">
    <name type="scientific">Noviherbaspirillum denitrificans</name>
    <dbReference type="NCBI Taxonomy" id="1968433"/>
    <lineage>
        <taxon>Bacteria</taxon>
        <taxon>Pseudomonadati</taxon>
        <taxon>Pseudomonadota</taxon>
        <taxon>Betaproteobacteria</taxon>
        <taxon>Burkholderiales</taxon>
        <taxon>Oxalobacteraceae</taxon>
        <taxon>Noviherbaspirillum</taxon>
    </lineage>
</organism>
<evidence type="ECO:0000256" key="3">
    <source>
        <dbReference type="ARBA" id="ARBA00022723"/>
    </source>
</evidence>
<evidence type="ECO:0000256" key="6">
    <source>
        <dbReference type="PROSITE-ProRule" id="PRU00433"/>
    </source>
</evidence>
<keyword evidence="7" id="KW-0732">Signal</keyword>
<evidence type="ECO:0000313" key="9">
    <source>
        <dbReference type="EMBL" id="OWW22695.1"/>
    </source>
</evidence>
<dbReference type="EMBL" id="LSTO01000001">
    <property type="protein sequence ID" value="OWW22695.1"/>
    <property type="molecule type" value="Genomic_DNA"/>
</dbReference>
<keyword evidence="3 6" id="KW-0479">Metal-binding</keyword>
<dbReference type="RefSeq" id="WP_234814992.1">
    <property type="nucleotide sequence ID" value="NZ_LSTO01000001.1"/>
</dbReference>
<keyword evidence="2 6" id="KW-0349">Heme</keyword>
<evidence type="ECO:0000256" key="1">
    <source>
        <dbReference type="ARBA" id="ARBA00022448"/>
    </source>
</evidence>
<dbReference type="InterPro" id="IPR009056">
    <property type="entry name" value="Cyt_c-like_dom"/>
</dbReference>
<evidence type="ECO:0000259" key="8">
    <source>
        <dbReference type="PROSITE" id="PS51007"/>
    </source>
</evidence>
<evidence type="ECO:0000313" key="10">
    <source>
        <dbReference type="Proteomes" id="UP000197535"/>
    </source>
</evidence>
<keyword evidence="1" id="KW-0813">Transport</keyword>
<dbReference type="GO" id="GO:0009055">
    <property type="term" value="F:electron transfer activity"/>
    <property type="evidence" value="ECO:0007669"/>
    <property type="project" value="InterPro"/>
</dbReference>
<dbReference type="PROSITE" id="PS51007">
    <property type="entry name" value="CYTC"/>
    <property type="match status" value="1"/>
</dbReference>
<keyword evidence="4" id="KW-0249">Electron transport</keyword>
<dbReference type="Gene3D" id="1.10.760.10">
    <property type="entry name" value="Cytochrome c-like domain"/>
    <property type="match status" value="1"/>
</dbReference>
<feature type="chain" id="PRO_5012197358" evidence="7">
    <location>
        <begin position="24"/>
        <end position="102"/>
    </location>
</feature>
<accession>A0A254TJL1</accession>
<name>A0A254TJL1_9BURK</name>
<dbReference type="PANTHER" id="PTHR40942:SF4">
    <property type="entry name" value="CYTOCHROME C5"/>
    <property type="match status" value="1"/>
</dbReference>
<dbReference type="PRINTS" id="PR00607">
    <property type="entry name" value="CYTCHROMECIE"/>
</dbReference>
<gene>
    <name evidence="9" type="ORF">AYR66_27540</name>
</gene>
<dbReference type="Proteomes" id="UP000197535">
    <property type="component" value="Unassembled WGS sequence"/>
</dbReference>
<evidence type="ECO:0000256" key="5">
    <source>
        <dbReference type="ARBA" id="ARBA00023004"/>
    </source>
</evidence>
<evidence type="ECO:0000256" key="7">
    <source>
        <dbReference type="SAM" id="SignalP"/>
    </source>
</evidence>
<dbReference type="GO" id="GO:0005506">
    <property type="term" value="F:iron ion binding"/>
    <property type="evidence" value="ECO:0007669"/>
    <property type="project" value="InterPro"/>
</dbReference>
<proteinExistence type="predicted"/>
<feature type="domain" description="Cytochrome c" evidence="8">
    <location>
        <begin position="21"/>
        <end position="101"/>
    </location>
</feature>
<evidence type="ECO:0000256" key="4">
    <source>
        <dbReference type="ARBA" id="ARBA00022982"/>
    </source>
</evidence>
<dbReference type="SUPFAM" id="SSF46626">
    <property type="entry name" value="Cytochrome c"/>
    <property type="match status" value="1"/>
</dbReference>
<dbReference type="InterPro" id="IPR002323">
    <property type="entry name" value="Cyt_CIE"/>
</dbReference>
<protein>
    <submittedName>
        <fullName evidence="9">Cytochrome C</fullName>
    </submittedName>
</protein>